<evidence type="ECO:0000313" key="2">
    <source>
        <dbReference type="Proteomes" id="UP000248340"/>
    </source>
</evidence>
<dbReference type="EMBL" id="KZ821740">
    <property type="protein sequence ID" value="PYH77483.1"/>
    <property type="molecule type" value="Genomic_DNA"/>
</dbReference>
<dbReference type="AlphaFoldDB" id="A0A319CFZ5"/>
<gene>
    <name evidence="1" type="ORF">BO82DRAFT_368406</name>
</gene>
<reference evidence="1 2" key="1">
    <citation type="submission" date="2016-12" db="EMBL/GenBank/DDBJ databases">
        <title>The genomes of Aspergillus section Nigri reveals drivers in fungal speciation.</title>
        <authorList>
            <consortium name="DOE Joint Genome Institute"/>
            <person name="Vesth T.C."/>
            <person name="Nybo J."/>
            <person name="Theobald S."/>
            <person name="Brandl J."/>
            <person name="Frisvad J.C."/>
            <person name="Nielsen K.F."/>
            <person name="Lyhne E.K."/>
            <person name="Kogle M.E."/>
            <person name="Kuo A."/>
            <person name="Riley R."/>
            <person name="Clum A."/>
            <person name="Nolan M."/>
            <person name="Lipzen A."/>
            <person name="Salamov A."/>
            <person name="Henrissat B."/>
            <person name="Wiebenga A."/>
            <person name="De Vries R.P."/>
            <person name="Grigoriev I.V."/>
            <person name="Mortensen U.H."/>
            <person name="Andersen M.R."/>
            <person name="Baker S.E."/>
        </authorList>
    </citation>
    <scope>NUCLEOTIDE SEQUENCE [LARGE SCALE GENOMIC DNA]</scope>
    <source>
        <strain evidence="1 2">CBS 121591</strain>
    </source>
</reference>
<dbReference type="VEuPathDB" id="FungiDB:BO82DRAFT_368406"/>
<dbReference type="GeneID" id="37139860"/>
<keyword evidence="2" id="KW-1185">Reference proteome</keyword>
<name>A0A319CFZ5_9EURO</name>
<dbReference type="RefSeq" id="XP_025487683.1">
    <property type="nucleotide sequence ID" value="XM_025637119.1"/>
</dbReference>
<proteinExistence type="predicted"/>
<accession>A0A319CFZ5</accession>
<protein>
    <submittedName>
        <fullName evidence="1">Uncharacterized protein</fullName>
    </submittedName>
</protein>
<sequence length="149" mass="16759">MMLIESDGVGPYFYGYLDELDPALYRFHLKYSENNAYKPKAILLECLPSTEGLNCPNDSGAVSNDIPTQAGMSREFETDLARRFGDLLGCCMTRNPDVARDLTQDRERGSTVNVFSQTPNTIDLTYADQPDPIGLTDPKLNMEKYLRPH</sequence>
<evidence type="ECO:0000313" key="1">
    <source>
        <dbReference type="EMBL" id="PYH77483.1"/>
    </source>
</evidence>
<dbReference type="Proteomes" id="UP000248340">
    <property type="component" value="Unassembled WGS sequence"/>
</dbReference>
<organism evidence="1 2">
    <name type="scientific">Aspergillus uvarum CBS 121591</name>
    <dbReference type="NCBI Taxonomy" id="1448315"/>
    <lineage>
        <taxon>Eukaryota</taxon>
        <taxon>Fungi</taxon>
        <taxon>Dikarya</taxon>
        <taxon>Ascomycota</taxon>
        <taxon>Pezizomycotina</taxon>
        <taxon>Eurotiomycetes</taxon>
        <taxon>Eurotiomycetidae</taxon>
        <taxon>Eurotiales</taxon>
        <taxon>Aspergillaceae</taxon>
        <taxon>Aspergillus</taxon>
        <taxon>Aspergillus subgen. Circumdati</taxon>
    </lineage>
</organism>